<dbReference type="InterPro" id="IPR012910">
    <property type="entry name" value="Plug_dom"/>
</dbReference>
<feature type="chain" id="PRO_5020872384" evidence="13">
    <location>
        <begin position="27"/>
        <end position="654"/>
    </location>
</feature>
<dbReference type="AlphaFoldDB" id="A0A4R2I4D4"/>
<comment type="subcellular location">
    <subcellularLocation>
        <location evidence="1 11">Cell outer membrane</location>
        <topology evidence="1 11">Multi-pass membrane protein</topology>
    </subcellularLocation>
</comment>
<evidence type="ECO:0000259" key="14">
    <source>
        <dbReference type="Pfam" id="PF00593"/>
    </source>
</evidence>
<gene>
    <name evidence="16" type="ORF">EV148_10760</name>
</gene>
<sequence>MLQTLTRSAFAAALSVAACATVPALAEEKPDSLAEYEDLDEDQDGRRGRRRDTVDAWHGETVLVTAKGTAADDPDALATDVVRWDEAIAAPSDVQDLVTRVPGVGATGQNGLFETFSIRGSGANGILILLGGMPLSAQRRAGVPISFVEPALLGDIRVTRGPAVVHYGPGALGGAISIEPRWFDASFLQAGYATAGDEANVVAGFGSDRFSLAAARHQAGDSRSPDDVPLNTSYRRESATLQYRERFGAFDVDALLLPSRTENIGKSNSRYPTRDTTYPEDSHTVGRVRIRHDGGFEASAYAHDQYLGTWNRRPGSPDTFAAVSSVDAGMTVQQTFDAGAFSNDVGIEYLGRRDVTAYDASGSTLNRRYSLRNAKEDAWSLFATSDWRVSDALALEFGARRTWVEQEQRGASVDDADHAFTAGAAWTPADGHRITFNASTGYRFPTLEERYYSGVTAQGEIVGNPNLGSERSRGVDLGYAWHDDAWSLEAHAWRNVVDDLIQLTDLAPDVNGYGNVGEGTLHGAEVALGWAAPAPGLALRASAAVVRGHDETGRPLYGIPPVTAELEARYARGDWSVGARYSHRWKMDRPGFEEVERDAVDVVDADLRWRLRDGLDLQFYLRNAFDENYYATADELSTFAQERSIGVNLVWTLH</sequence>
<dbReference type="Gene3D" id="2.40.170.20">
    <property type="entry name" value="TonB-dependent receptor, beta-barrel domain"/>
    <property type="match status" value="1"/>
</dbReference>
<dbReference type="InterPro" id="IPR000531">
    <property type="entry name" value="Beta-barrel_TonB"/>
</dbReference>
<organism evidence="16 17">
    <name type="scientific">Dokdonella fugitiva</name>
    <dbReference type="NCBI Taxonomy" id="328517"/>
    <lineage>
        <taxon>Bacteria</taxon>
        <taxon>Pseudomonadati</taxon>
        <taxon>Pseudomonadota</taxon>
        <taxon>Gammaproteobacteria</taxon>
        <taxon>Lysobacterales</taxon>
        <taxon>Rhodanobacteraceae</taxon>
        <taxon>Dokdonella</taxon>
    </lineage>
</organism>
<proteinExistence type="inferred from homology"/>
<dbReference type="EMBL" id="SLWQ01000007">
    <property type="protein sequence ID" value="TCO38772.1"/>
    <property type="molecule type" value="Genomic_DNA"/>
</dbReference>
<dbReference type="GO" id="GO:0044718">
    <property type="term" value="P:siderophore transmembrane transport"/>
    <property type="evidence" value="ECO:0007669"/>
    <property type="project" value="TreeGrafter"/>
</dbReference>
<keyword evidence="4 11" id="KW-1134">Transmembrane beta strand</keyword>
<dbReference type="Gene3D" id="2.170.130.10">
    <property type="entry name" value="TonB-dependent receptor, plug domain"/>
    <property type="match status" value="1"/>
</dbReference>
<keyword evidence="8 11" id="KW-0472">Membrane</keyword>
<dbReference type="RefSeq" id="WP_131998882.1">
    <property type="nucleotide sequence ID" value="NZ_SLWQ01000007.1"/>
</dbReference>
<dbReference type="Proteomes" id="UP000294862">
    <property type="component" value="Unassembled WGS sequence"/>
</dbReference>
<feature type="short sequence motif" description="TonB box" evidence="12">
    <location>
        <begin position="61"/>
        <end position="67"/>
    </location>
</feature>
<dbReference type="PANTHER" id="PTHR30069:SF29">
    <property type="entry name" value="HEMOGLOBIN AND HEMOGLOBIN-HAPTOGLOBIN-BINDING PROTEIN 1-RELATED"/>
    <property type="match status" value="1"/>
</dbReference>
<dbReference type="InterPro" id="IPR036942">
    <property type="entry name" value="Beta-barrel_TonB_sf"/>
</dbReference>
<dbReference type="OrthoDB" id="9764669at2"/>
<keyword evidence="17" id="KW-1185">Reference proteome</keyword>
<dbReference type="PROSITE" id="PS00430">
    <property type="entry name" value="TONB_DEPENDENT_REC_1"/>
    <property type="match status" value="1"/>
</dbReference>
<evidence type="ECO:0000256" key="13">
    <source>
        <dbReference type="SAM" id="SignalP"/>
    </source>
</evidence>
<keyword evidence="9 16" id="KW-0675">Receptor</keyword>
<feature type="signal peptide" evidence="13">
    <location>
        <begin position="1"/>
        <end position="26"/>
    </location>
</feature>
<keyword evidence="7 12" id="KW-0798">TonB box</keyword>
<accession>A0A4R2I4D4</accession>
<dbReference type="InterPro" id="IPR010916">
    <property type="entry name" value="TonB_box_CS"/>
</dbReference>
<evidence type="ECO:0000256" key="2">
    <source>
        <dbReference type="ARBA" id="ARBA00008143"/>
    </source>
</evidence>
<evidence type="ECO:0000256" key="10">
    <source>
        <dbReference type="ARBA" id="ARBA00023237"/>
    </source>
</evidence>
<feature type="domain" description="TonB-dependent receptor-like beta-barrel" evidence="14">
    <location>
        <begin position="187"/>
        <end position="623"/>
    </location>
</feature>
<dbReference type="Pfam" id="PF07715">
    <property type="entry name" value="Plug"/>
    <property type="match status" value="1"/>
</dbReference>
<dbReference type="GO" id="GO:0009279">
    <property type="term" value="C:cell outer membrane"/>
    <property type="evidence" value="ECO:0007669"/>
    <property type="project" value="UniProtKB-SubCell"/>
</dbReference>
<evidence type="ECO:0000313" key="17">
    <source>
        <dbReference type="Proteomes" id="UP000294862"/>
    </source>
</evidence>
<comment type="similarity">
    <text evidence="2">Belongs to the TonB-dependent receptor family. Hemoglobin/haptoglobin binding protein subfamily.</text>
</comment>
<keyword evidence="10 11" id="KW-0998">Cell outer membrane</keyword>
<evidence type="ECO:0000256" key="4">
    <source>
        <dbReference type="ARBA" id="ARBA00022452"/>
    </source>
</evidence>
<dbReference type="PROSITE" id="PS52016">
    <property type="entry name" value="TONB_DEPENDENT_REC_3"/>
    <property type="match status" value="1"/>
</dbReference>
<comment type="caution">
    <text evidence="16">The sequence shown here is derived from an EMBL/GenBank/DDBJ whole genome shotgun (WGS) entry which is preliminary data.</text>
</comment>
<dbReference type="PROSITE" id="PS51257">
    <property type="entry name" value="PROKAR_LIPOPROTEIN"/>
    <property type="match status" value="1"/>
</dbReference>
<dbReference type="InterPro" id="IPR039426">
    <property type="entry name" value="TonB-dep_rcpt-like"/>
</dbReference>
<evidence type="ECO:0000256" key="11">
    <source>
        <dbReference type="PROSITE-ProRule" id="PRU01360"/>
    </source>
</evidence>
<dbReference type="PANTHER" id="PTHR30069">
    <property type="entry name" value="TONB-DEPENDENT OUTER MEMBRANE RECEPTOR"/>
    <property type="match status" value="1"/>
</dbReference>
<evidence type="ECO:0000256" key="6">
    <source>
        <dbReference type="ARBA" id="ARBA00022729"/>
    </source>
</evidence>
<evidence type="ECO:0000256" key="1">
    <source>
        <dbReference type="ARBA" id="ARBA00004571"/>
    </source>
</evidence>
<evidence type="ECO:0000259" key="15">
    <source>
        <dbReference type="Pfam" id="PF07715"/>
    </source>
</evidence>
<dbReference type="Pfam" id="PF00593">
    <property type="entry name" value="TonB_dep_Rec_b-barrel"/>
    <property type="match status" value="1"/>
</dbReference>
<keyword evidence="5 11" id="KW-0812">Transmembrane</keyword>
<dbReference type="InterPro" id="IPR037066">
    <property type="entry name" value="Plug_dom_sf"/>
</dbReference>
<dbReference type="CDD" id="cd01347">
    <property type="entry name" value="ligand_gated_channel"/>
    <property type="match status" value="1"/>
</dbReference>
<evidence type="ECO:0000256" key="7">
    <source>
        <dbReference type="ARBA" id="ARBA00023077"/>
    </source>
</evidence>
<feature type="domain" description="TonB-dependent receptor plug" evidence="15">
    <location>
        <begin position="91"/>
        <end position="175"/>
    </location>
</feature>
<name>A0A4R2I4D4_9GAMM</name>
<protein>
    <submittedName>
        <fullName evidence="16">Outer membrane receptor for ferrienterochelin and colicin</fullName>
    </submittedName>
</protein>
<evidence type="ECO:0000256" key="9">
    <source>
        <dbReference type="ARBA" id="ARBA00023170"/>
    </source>
</evidence>
<evidence type="ECO:0000256" key="8">
    <source>
        <dbReference type="ARBA" id="ARBA00023136"/>
    </source>
</evidence>
<evidence type="ECO:0000313" key="16">
    <source>
        <dbReference type="EMBL" id="TCO38772.1"/>
    </source>
</evidence>
<keyword evidence="3 11" id="KW-0813">Transport</keyword>
<evidence type="ECO:0000256" key="3">
    <source>
        <dbReference type="ARBA" id="ARBA00022448"/>
    </source>
</evidence>
<dbReference type="SUPFAM" id="SSF56935">
    <property type="entry name" value="Porins"/>
    <property type="match status" value="1"/>
</dbReference>
<keyword evidence="6 13" id="KW-0732">Signal</keyword>
<evidence type="ECO:0000256" key="5">
    <source>
        <dbReference type="ARBA" id="ARBA00022692"/>
    </source>
</evidence>
<dbReference type="GO" id="GO:0015344">
    <property type="term" value="F:siderophore uptake transmembrane transporter activity"/>
    <property type="evidence" value="ECO:0007669"/>
    <property type="project" value="TreeGrafter"/>
</dbReference>
<evidence type="ECO:0000256" key="12">
    <source>
        <dbReference type="PROSITE-ProRule" id="PRU10143"/>
    </source>
</evidence>
<reference evidence="16 17" key="1">
    <citation type="journal article" date="2015" name="Stand. Genomic Sci.">
        <title>Genomic Encyclopedia of Bacterial and Archaeal Type Strains, Phase III: the genomes of soil and plant-associated and newly described type strains.</title>
        <authorList>
            <person name="Whitman W.B."/>
            <person name="Woyke T."/>
            <person name="Klenk H.P."/>
            <person name="Zhou Y."/>
            <person name="Lilburn T.G."/>
            <person name="Beck B.J."/>
            <person name="De Vos P."/>
            <person name="Vandamme P."/>
            <person name="Eisen J.A."/>
            <person name="Garrity G."/>
            <person name="Hugenholtz P."/>
            <person name="Kyrpides N.C."/>
        </authorList>
    </citation>
    <scope>NUCLEOTIDE SEQUENCE [LARGE SCALE GENOMIC DNA]</scope>
    <source>
        <strain evidence="16 17">A3</strain>
    </source>
</reference>